<accession>A0ABP8GXU6</accession>
<dbReference type="SUPFAM" id="SSF52402">
    <property type="entry name" value="Adenine nucleotide alpha hydrolases-like"/>
    <property type="match status" value="1"/>
</dbReference>
<keyword evidence="11" id="KW-1185">Reference proteome</keyword>
<dbReference type="EMBL" id="BAABGY010000007">
    <property type="protein sequence ID" value="GAA4331539.1"/>
    <property type="molecule type" value="Genomic_DNA"/>
</dbReference>
<dbReference type="InterPro" id="IPR012094">
    <property type="entry name" value="tRNA_Ile_lys_synt"/>
</dbReference>
<keyword evidence="6" id="KW-0547">Nucleotide-binding</keyword>
<keyword evidence="4" id="KW-0436">Ligase</keyword>
<reference evidence="11" key="1">
    <citation type="journal article" date="2019" name="Int. J. Syst. Evol. Microbiol.">
        <title>The Global Catalogue of Microorganisms (GCM) 10K type strain sequencing project: providing services to taxonomists for standard genome sequencing and annotation.</title>
        <authorList>
            <consortium name="The Broad Institute Genomics Platform"/>
            <consortium name="The Broad Institute Genome Sequencing Center for Infectious Disease"/>
            <person name="Wu L."/>
            <person name="Ma J."/>
        </authorList>
    </citation>
    <scope>NUCLEOTIDE SEQUENCE [LARGE SCALE GENOMIC DNA]</scope>
    <source>
        <strain evidence="11">JCM 17919</strain>
    </source>
</reference>
<protein>
    <recommendedName>
        <fullName evidence="2">tRNA(Ile)-lysidine synthetase</fullName>
        <ecNumber evidence="2">6.3.4.19</ecNumber>
    </recommendedName>
</protein>
<keyword evidence="7" id="KW-0067">ATP-binding</keyword>
<evidence type="ECO:0000256" key="3">
    <source>
        <dbReference type="ARBA" id="ARBA00022490"/>
    </source>
</evidence>
<dbReference type="Gene3D" id="3.40.50.620">
    <property type="entry name" value="HUPs"/>
    <property type="match status" value="1"/>
</dbReference>
<evidence type="ECO:0000256" key="6">
    <source>
        <dbReference type="ARBA" id="ARBA00022741"/>
    </source>
</evidence>
<dbReference type="InterPro" id="IPR011063">
    <property type="entry name" value="TilS/TtcA_N"/>
</dbReference>
<gene>
    <name evidence="10" type="primary">tilS</name>
    <name evidence="10" type="ORF">GCM10023184_23530</name>
</gene>
<evidence type="ECO:0000313" key="10">
    <source>
        <dbReference type="EMBL" id="GAA4331539.1"/>
    </source>
</evidence>
<keyword evidence="3" id="KW-0963">Cytoplasm</keyword>
<dbReference type="Pfam" id="PF01171">
    <property type="entry name" value="ATP_bind_3"/>
    <property type="match status" value="1"/>
</dbReference>
<dbReference type="SMART" id="SM00977">
    <property type="entry name" value="TilS_C"/>
    <property type="match status" value="1"/>
</dbReference>
<evidence type="ECO:0000256" key="5">
    <source>
        <dbReference type="ARBA" id="ARBA00022694"/>
    </source>
</evidence>
<dbReference type="InterPro" id="IPR012796">
    <property type="entry name" value="Lysidine-tRNA-synth_C"/>
</dbReference>
<dbReference type="NCBIfam" id="TIGR02432">
    <property type="entry name" value="lysidine_TilS_N"/>
    <property type="match status" value="1"/>
</dbReference>
<dbReference type="NCBIfam" id="TIGR02433">
    <property type="entry name" value="lysidine_TilS_C"/>
    <property type="match status" value="1"/>
</dbReference>
<evidence type="ECO:0000256" key="1">
    <source>
        <dbReference type="ARBA" id="ARBA00004496"/>
    </source>
</evidence>
<evidence type="ECO:0000313" key="11">
    <source>
        <dbReference type="Proteomes" id="UP001501725"/>
    </source>
</evidence>
<keyword evidence="5" id="KW-0819">tRNA processing</keyword>
<evidence type="ECO:0000256" key="2">
    <source>
        <dbReference type="ARBA" id="ARBA00013267"/>
    </source>
</evidence>
<dbReference type="CDD" id="cd01992">
    <property type="entry name" value="TilS_N"/>
    <property type="match status" value="1"/>
</dbReference>
<evidence type="ECO:0000256" key="4">
    <source>
        <dbReference type="ARBA" id="ARBA00022598"/>
    </source>
</evidence>
<sequence>MFVGGLAEAWGVPYFEQTFATETYAAEHRVSIQVAARDLRYAWFRELVATRWPGARIATAHHADDNAETLLMNVCRGTGIAGLQGIPPKAGNVVRPLLFATRAEIAEYATEQGLTWREDASNDSDDYTRNHFRHHVLPAIETVFPQVRKVLAGNAVRFTEAAQLYREAVAGSLKKIGEQRGAELHVPVRRLLQLVPLDTLLFELARPYGFTPAQTGELHRLLHAESGRFVLSSSHRALRYGRWLIIAPLTVADNTVHLITRETPAVTVGEGLLEWELLHQLPDELPAGPGIALLDAAELEFPLVLRRWKAGDYFYPLGMRKKKKVARFFIDSKLSRIRREAAWVLESHKRIVWVVGMRIDDRFKVGPSTRRALRFTWSSLPPAGNTERR</sequence>
<evidence type="ECO:0000256" key="8">
    <source>
        <dbReference type="ARBA" id="ARBA00048539"/>
    </source>
</evidence>
<comment type="subcellular location">
    <subcellularLocation>
        <location evidence="1">Cytoplasm</location>
    </subcellularLocation>
</comment>
<dbReference type="SUPFAM" id="SSF56037">
    <property type="entry name" value="PheT/TilS domain"/>
    <property type="match status" value="1"/>
</dbReference>
<evidence type="ECO:0000259" key="9">
    <source>
        <dbReference type="SMART" id="SM00977"/>
    </source>
</evidence>
<comment type="catalytic activity">
    <reaction evidence="8">
        <text>cytidine(34) in tRNA(Ile2) + L-lysine + ATP = lysidine(34) in tRNA(Ile2) + AMP + diphosphate + H(+)</text>
        <dbReference type="Rhea" id="RHEA:43744"/>
        <dbReference type="Rhea" id="RHEA-COMP:10625"/>
        <dbReference type="Rhea" id="RHEA-COMP:10670"/>
        <dbReference type="ChEBI" id="CHEBI:15378"/>
        <dbReference type="ChEBI" id="CHEBI:30616"/>
        <dbReference type="ChEBI" id="CHEBI:32551"/>
        <dbReference type="ChEBI" id="CHEBI:33019"/>
        <dbReference type="ChEBI" id="CHEBI:82748"/>
        <dbReference type="ChEBI" id="CHEBI:83665"/>
        <dbReference type="ChEBI" id="CHEBI:456215"/>
        <dbReference type="EC" id="6.3.4.19"/>
    </reaction>
</comment>
<evidence type="ECO:0000256" key="7">
    <source>
        <dbReference type="ARBA" id="ARBA00022840"/>
    </source>
</evidence>
<name>A0ABP8GXU6_9BACT</name>
<dbReference type="PANTHER" id="PTHR43033">
    <property type="entry name" value="TRNA(ILE)-LYSIDINE SYNTHASE-RELATED"/>
    <property type="match status" value="1"/>
</dbReference>
<dbReference type="PANTHER" id="PTHR43033:SF1">
    <property type="entry name" value="TRNA(ILE)-LYSIDINE SYNTHASE-RELATED"/>
    <property type="match status" value="1"/>
</dbReference>
<dbReference type="Proteomes" id="UP001501725">
    <property type="component" value="Unassembled WGS sequence"/>
</dbReference>
<organism evidence="10 11">
    <name type="scientific">Flaviaesturariibacter amylovorans</name>
    <dbReference type="NCBI Taxonomy" id="1084520"/>
    <lineage>
        <taxon>Bacteria</taxon>
        <taxon>Pseudomonadati</taxon>
        <taxon>Bacteroidota</taxon>
        <taxon>Chitinophagia</taxon>
        <taxon>Chitinophagales</taxon>
        <taxon>Chitinophagaceae</taxon>
        <taxon>Flaviaestuariibacter</taxon>
    </lineage>
</organism>
<proteinExistence type="predicted"/>
<feature type="domain" description="Lysidine-tRNA(Ile) synthetase C-terminal" evidence="9">
    <location>
        <begin position="303"/>
        <end position="375"/>
    </location>
</feature>
<dbReference type="Pfam" id="PF11734">
    <property type="entry name" value="TilS_C"/>
    <property type="match status" value="1"/>
</dbReference>
<dbReference type="EC" id="6.3.4.19" evidence="2"/>
<dbReference type="InterPro" id="IPR012795">
    <property type="entry name" value="tRNA_Ile_lys_synt_N"/>
</dbReference>
<comment type="caution">
    <text evidence="10">The sequence shown here is derived from an EMBL/GenBank/DDBJ whole genome shotgun (WGS) entry which is preliminary data.</text>
</comment>
<dbReference type="InterPro" id="IPR014729">
    <property type="entry name" value="Rossmann-like_a/b/a_fold"/>
</dbReference>